<comment type="caution">
    <text evidence="2">The sequence shown here is derived from an EMBL/GenBank/DDBJ whole genome shotgun (WGS) entry which is preliminary data.</text>
</comment>
<protein>
    <submittedName>
        <fullName evidence="2">Uncharacterized protein</fullName>
    </submittedName>
</protein>
<keyword evidence="3" id="KW-1185">Reference proteome</keyword>
<name>A0A8J4BN26_9CHLO</name>
<organism evidence="2 3">
    <name type="scientific">Volvox africanus</name>
    <dbReference type="NCBI Taxonomy" id="51714"/>
    <lineage>
        <taxon>Eukaryota</taxon>
        <taxon>Viridiplantae</taxon>
        <taxon>Chlorophyta</taxon>
        <taxon>core chlorophytes</taxon>
        <taxon>Chlorophyceae</taxon>
        <taxon>CS clade</taxon>
        <taxon>Chlamydomonadales</taxon>
        <taxon>Volvocaceae</taxon>
        <taxon>Volvox</taxon>
    </lineage>
</organism>
<accession>A0A8J4BN26</accession>
<reference evidence="2" key="1">
    <citation type="journal article" date="2021" name="Proc. Natl. Acad. Sci. U.S.A.">
        <title>Three genomes in the algal genus Volvox reveal the fate of a haploid sex-determining region after a transition to homothallism.</title>
        <authorList>
            <person name="Yamamoto K."/>
            <person name="Hamaji T."/>
            <person name="Kawai-Toyooka H."/>
            <person name="Matsuzaki R."/>
            <person name="Takahashi F."/>
            <person name="Nishimura Y."/>
            <person name="Kawachi M."/>
            <person name="Noguchi H."/>
            <person name="Minakuchi Y."/>
            <person name="Umen J.G."/>
            <person name="Toyoda A."/>
            <person name="Nozaki H."/>
        </authorList>
    </citation>
    <scope>NUCLEOTIDE SEQUENCE</scope>
    <source>
        <strain evidence="2">NIES-3780</strain>
    </source>
</reference>
<feature type="region of interest" description="Disordered" evidence="1">
    <location>
        <begin position="435"/>
        <end position="482"/>
    </location>
</feature>
<evidence type="ECO:0000313" key="3">
    <source>
        <dbReference type="Proteomes" id="UP000747399"/>
    </source>
</evidence>
<sequence>MSNNGNDLAGSFVVPVANSIIPSTGAGNAPSRNGRTKEAGQSDGALSPRSAYCNIRVADIFRRKATSSVRFRRQASSKLSSAPANLPVAPPSVSPYEAAAARQRARSKFNLGSSPPSKEVSPGHHHPHRRTASSSRTNGGNAAGGGGHSFAVARTSGGGKASRTGFSFLFNNGGDDEDDDNYDFDYEDDIINVPMERVLEQLDAERVRLKCIDRGMGTLVESVLAARTRTSQVSNIIQRTLRRRGPSLNLTKIPVEISPKCRTMVPRLDILKLNIPAPELEPEPEEVAEDPQALVLDFYEKHGEAFHWRPAKRSTILQRVNAVAVLTPAWLNPSPTPSRGSIGSKRIQLNTSIIRPGASPRELTPFKIGTPRGYTPPSSTASPAPEPLSPKPRRISARYLSQTRGQRTSVAKNTAAVTMTGSFRSGRKQMFGFGSSNGREVRHRDGGGASAGGGASGSGGDARRLLSTQTPSVRKTKTPVRACERTLSKGKARGRGRPFQASTGEERQICTEVDGTIWLATAAGNANGSTDGGSDEATNTTAVAVAHGDSPNLAANGAELHPQDSSSAIQYGRSLGLNRSLSERLSSDFRGVTSAVGEGSGGDHVEADCTALLQGKPEEVLKSIKSMLTDIQATNTQLNPYIPSFIADTLARASKVAPQPIAVTLSSIAGFRPSLRWSTRTSANGRGSIAAAAALAVQTSNAWAANRPLDVGGGESEGDGGGGGESEGGGGGGGGGGNDNGTDTASREPCISSLVHLAKELQPLHWHVMRTRTRRGSSPGVPPSAVAAADPGGDDGGGTAGSHTSRFRKGPGGLSPSLSRQREQLQPPGGGGGGGGGGSGRDFGGDFGATFTGDEGRVDYNQCGANSSGRSLPNRDISPRLSSSSPGASRRCSTDGAPAAAAAPGPASGFRSPQPPVSLATPTGSAASSPPRGPAFCYDIPSQPSGPLWSKLPSPDPLSKSPFHHQNWSTNGVVLRPGSALLRAGVSSPTRTPPTSPVPWLGPPERRH</sequence>
<feature type="compositionally biased region" description="Gly residues" evidence="1">
    <location>
        <begin position="828"/>
        <end position="847"/>
    </location>
</feature>
<feature type="compositionally biased region" description="Pro residues" evidence="1">
    <location>
        <begin position="991"/>
        <end position="1002"/>
    </location>
</feature>
<feature type="region of interest" description="Disordered" evidence="1">
    <location>
        <begin position="771"/>
        <end position="971"/>
    </location>
</feature>
<feature type="region of interest" description="Disordered" evidence="1">
    <location>
        <begin position="487"/>
        <end position="506"/>
    </location>
</feature>
<feature type="compositionally biased region" description="Low complexity" evidence="1">
    <location>
        <begin position="947"/>
        <end position="961"/>
    </location>
</feature>
<feature type="region of interest" description="Disordered" evidence="1">
    <location>
        <begin position="355"/>
        <end position="393"/>
    </location>
</feature>
<evidence type="ECO:0000256" key="1">
    <source>
        <dbReference type="SAM" id="MobiDB-lite"/>
    </source>
</evidence>
<feature type="compositionally biased region" description="Gly residues" evidence="1">
    <location>
        <begin position="447"/>
        <end position="460"/>
    </location>
</feature>
<gene>
    <name evidence="2" type="ORF">Vafri_18998</name>
</gene>
<proteinExistence type="predicted"/>
<feature type="compositionally biased region" description="Low complexity" evidence="1">
    <location>
        <begin position="776"/>
        <end position="791"/>
    </location>
</feature>
<feature type="region of interest" description="Disordered" evidence="1">
    <location>
        <begin position="984"/>
        <end position="1008"/>
    </location>
</feature>
<evidence type="ECO:0000313" key="2">
    <source>
        <dbReference type="EMBL" id="GIL65211.1"/>
    </source>
</evidence>
<dbReference type="Proteomes" id="UP000747399">
    <property type="component" value="Unassembled WGS sequence"/>
</dbReference>
<feature type="compositionally biased region" description="Gly residues" evidence="1">
    <location>
        <begin position="711"/>
        <end position="739"/>
    </location>
</feature>
<feature type="compositionally biased region" description="Polar residues" evidence="1">
    <location>
        <begin position="23"/>
        <end position="33"/>
    </location>
</feature>
<dbReference type="AlphaFoldDB" id="A0A8J4BN26"/>
<dbReference type="EMBL" id="BNCO01000073">
    <property type="protein sequence ID" value="GIL65211.1"/>
    <property type="molecule type" value="Genomic_DNA"/>
</dbReference>
<feature type="region of interest" description="Disordered" evidence="1">
    <location>
        <begin position="95"/>
        <end position="156"/>
    </location>
</feature>
<feature type="region of interest" description="Disordered" evidence="1">
    <location>
        <begin position="23"/>
        <end position="47"/>
    </location>
</feature>
<feature type="compositionally biased region" description="Low complexity" evidence="1">
    <location>
        <begin position="875"/>
        <end position="907"/>
    </location>
</feature>
<feature type="region of interest" description="Disordered" evidence="1">
    <location>
        <begin position="706"/>
        <end position="747"/>
    </location>
</feature>